<dbReference type="PANTHER" id="PTHR43522:SF2">
    <property type="entry name" value="TRANSKETOLASE 1-RELATED"/>
    <property type="match status" value="1"/>
</dbReference>
<evidence type="ECO:0000313" key="15">
    <source>
        <dbReference type="Proteomes" id="UP001623232"/>
    </source>
</evidence>
<dbReference type="PROSITE" id="PS00802">
    <property type="entry name" value="TRANSKETOLASE_2"/>
    <property type="match status" value="1"/>
</dbReference>
<dbReference type="EMBL" id="CP123584">
    <property type="protein sequence ID" value="WZK90853.1"/>
    <property type="molecule type" value="Genomic_DNA"/>
</dbReference>
<evidence type="ECO:0000256" key="9">
    <source>
        <dbReference type="ARBA" id="ARBA00022842"/>
    </source>
</evidence>
<dbReference type="Proteomes" id="UP001623232">
    <property type="component" value="Chromosome"/>
</dbReference>
<comment type="catalytic activity">
    <reaction evidence="11">
        <text>D-sedoheptulose 7-phosphate + D-glyceraldehyde 3-phosphate = aldehydo-D-ribose 5-phosphate + D-xylulose 5-phosphate</text>
        <dbReference type="Rhea" id="RHEA:10508"/>
        <dbReference type="ChEBI" id="CHEBI:57483"/>
        <dbReference type="ChEBI" id="CHEBI:57737"/>
        <dbReference type="ChEBI" id="CHEBI:58273"/>
        <dbReference type="ChEBI" id="CHEBI:59776"/>
        <dbReference type="EC" id="2.2.1.1"/>
    </reaction>
</comment>
<keyword evidence="8" id="KW-0106">Calcium</keyword>
<evidence type="ECO:0000256" key="4">
    <source>
        <dbReference type="ARBA" id="ARBA00011738"/>
    </source>
</evidence>
<dbReference type="InterPro" id="IPR033247">
    <property type="entry name" value="Transketolase_fam"/>
</dbReference>
<dbReference type="InterPro" id="IPR005475">
    <property type="entry name" value="Transketolase-like_Pyr-bd"/>
</dbReference>
<dbReference type="SMART" id="SM00861">
    <property type="entry name" value="Transket_pyr"/>
    <property type="match status" value="1"/>
</dbReference>
<evidence type="ECO:0000259" key="13">
    <source>
        <dbReference type="SMART" id="SM00861"/>
    </source>
</evidence>
<evidence type="ECO:0000256" key="3">
    <source>
        <dbReference type="ARBA" id="ARBA00007131"/>
    </source>
</evidence>
<gene>
    <name evidence="14" type="primary">tkt</name>
    <name evidence="14" type="ORF">QEZ52_09975</name>
</gene>
<evidence type="ECO:0000256" key="10">
    <source>
        <dbReference type="ARBA" id="ARBA00023052"/>
    </source>
</evidence>
<evidence type="ECO:0000256" key="12">
    <source>
        <dbReference type="NCBIfam" id="TIGR00232"/>
    </source>
</evidence>
<reference evidence="14 15" key="1">
    <citation type="submission" date="2023-04" db="EMBL/GenBank/DDBJ databases">
        <title>Complete genome sequence of Alisedimentitalea scapharcae.</title>
        <authorList>
            <person name="Rong J.-C."/>
            <person name="Yi M.-L."/>
            <person name="Zhao Q."/>
        </authorList>
    </citation>
    <scope>NUCLEOTIDE SEQUENCE [LARGE SCALE GENOMIC DNA]</scope>
    <source>
        <strain evidence="14 15">KCTC 42119</strain>
    </source>
</reference>
<dbReference type="EC" id="2.2.1.1" evidence="5 12"/>
<comment type="similarity">
    <text evidence="3">Belongs to the transketolase family.</text>
</comment>
<evidence type="ECO:0000313" key="14">
    <source>
        <dbReference type="EMBL" id="WZK90853.1"/>
    </source>
</evidence>
<sequence length="673" mass="72386">MDLNALRTANPDHWAKASAIRALTLDAVAAANSGHSGMPMGMADVATVLFEKHMKFDVANPQWPDRDRFILSAGHGSMLIYSLLHLMGDAQVTLDQVKNFRQMGQLTAGHPENFLLDAVETTTGPLGQGIANAVGFAMAEEIQRAQYGRKIVDHNTYVIAGDGCLMEGISQEAMGLAGRHSLGKLIVFWDNNNITIDGTVDLSDRTNQVMRFKASGWHVQEIDGHDPQAIDAAITAAKKTKKPSMIACKTHIALGHAAQDTSKGHGALTDANQLAAAKAAYGWDHGPFEIPADVKSQWEAIGSRGAAEREAWEARFAETSQGKQDRFTRAYALEAPKKLASVVRALKKQVSEDQPKVATRKASEMALAAINPVMPETVGGSADLTGSNNTKTDDLGVFDLDNRKGRYVYWGIREHGMAAAMNGMALHGGIRPYSGTFFCFTDYARPSMRLAALSKIPTVFVMTHDSIGVGEDGPTHQPVEHLAICRATPNTYVFRTADAVETAEAWEIALSSKDTPSVMALTRQNLPTVRTEHKMANLTAKGAYVLAEADAKREVILIATGSEVSLAMEAKAQLEAEGIGTRVVSMPCMELFAQQDEAYRRKVLPAGPVRIGIEAAVRDGGWDRWLLGERGRDSKADFVGMASFGASAPAGELFEKFGITAAATVAKAKALLG</sequence>
<keyword evidence="7" id="KW-0479">Metal-binding</keyword>
<evidence type="ECO:0000256" key="11">
    <source>
        <dbReference type="ARBA" id="ARBA00049473"/>
    </source>
</evidence>
<organism evidence="14 15">
    <name type="scientific">Aliisedimentitalea scapharcae</name>
    <dbReference type="NCBI Taxonomy" id="1524259"/>
    <lineage>
        <taxon>Bacteria</taxon>
        <taxon>Pseudomonadati</taxon>
        <taxon>Pseudomonadota</taxon>
        <taxon>Alphaproteobacteria</taxon>
        <taxon>Rhodobacterales</taxon>
        <taxon>Roseobacteraceae</taxon>
        <taxon>Aliisedimentitalea</taxon>
    </lineage>
</organism>
<keyword evidence="10" id="KW-0786">Thiamine pyrophosphate</keyword>
<dbReference type="InterPro" id="IPR055152">
    <property type="entry name" value="Transketolase-like_C_2"/>
</dbReference>
<evidence type="ECO:0000256" key="7">
    <source>
        <dbReference type="ARBA" id="ARBA00022723"/>
    </source>
</evidence>
<dbReference type="Pfam" id="PF00456">
    <property type="entry name" value="Transketolase_N"/>
    <property type="match status" value="1"/>
</dbReference>
<dbReference type="NCBIfam" id="TIGR00232">
    <property type="entry name" value="tktlase_bact"/>
    <property type="match status" value="1"/>
</dbReference>
<feature type="domain" description="Transketolase-like pyrimidine-binding" evidence="13">
    <location>
        <begin position="357"/>
        <end position="528"/>
    </location>
</feature>
<evidence type="ECO:0000256" key="8">
    <source>
        <dbReference type="ARBA" id="ARBA00022837"/>
    </source>
</evidence>
<dbReference type="InterPro" id="IPR009014">
    <property type="entry name" value="Transketo_C/PFOR_II"/>
</dbReference>
<evidence type="ECO:0000256" key="1">
    <source>
        <dbReference type="ARBA" id="ARBA00001946"/>
    </source>
</evidence>
<accession>A0ABZ2XYV0</accession>
<evidence type="ECO:0000256" key="2">
    <source>
        <dbReference type="ARBA" id="ARBA00001964"/>
    </source>
</evidence>
<comment type="subunit">
    <text evidence="4">Homodimer.</text>
</comment>
<evidence type="ECO:0000256" key="6">
    <source>
        <dbReference type="ARBA" id="ARBA00022679"/>
    </source>
</evidence>
<dbReference type="Gene3D" id="3.40.50.920">
    <property type="match status" value="1"/>
</dbReference>
<dbReference type="CDD" id="cd02012">
    <property type="entry name" value="TPP_TK"/>
    <property type="match status" value="1"/>
</dbReference>
<dbReference type="InterPro" id="IPR005474">
    <property type="entry name" value="Transketolase_N"/>
</dbReference>
<dbReference type="SUPFAM" id="SSF52518">
    <property type="entry name" value="Thiamin diphosphate-binding fold (THDP-binding)"/>
    <property type="match status" value="2"/>
</dbReference>
<protein>
    <recommendedName>
        <fullName evidence="5 12">Transketolase</fullName>
        <ecNumber evidence="5 12">2.2.1.1</ecNumber>
    </recommendedName>
</protein>
<comment type="cofactor">
    <cofactor evidence="2">
        <name>thiamine diphosphate</name>
        <dbReference type="ChEBI" id="CHEBI:58937"/>
    </cofactor>
</comment>
<keyword evidence="6 14" id="KW-0808">Transferase</keyword>
<evidence type="ECO:0000256" key="5">
    <source>
        <dbReference type="ARBA" id="ARBA00013152"/>
    </source>
</evidence>
<dbReference type="InterPro" id="IPR020826">
    <property type="entry name" value="Transketolase_BS"/>
</dbReference>
<dbReference type="PANTHER" id="PTHR43522">
    <property type="entry name" value="TRANSKETOLASE"/>
    <property type="match status" value="1"/>
</dbReference>
<keyword evidence="15" id="KW-1185">Reference proteome</keyword>
<dbReference type="CDD" id="cd07033">
    <property type="entry name" value="TPP_PYR_DXS_TK_like"/>
    <property type="match status" value="1"/>
</dbReference>
<name>A0ABZ2XYV0_9RHOB</name>
<dbReference type="Pfam" id="PF02779">
    <property type="entry name" value="Transket_pyr"/>
    <property type="match status" value="1"/>
</dbReference>
<keyword evidence="9" id="KW-0460">Magnesium</keyword>
<dbReference type="Pfam" id="PF22613">
    <property type="entry name" value="Transketolase_C_1"/>
    <property type="match status" value="1"/>
</dbReference>
<dbReference type="SUPFAM" id="SSF52922">
    <property type="entry name" value="TK C-terminal domain-like"/>
    <property type="match status" value="1"/>
</dbReference>
<dbReference type="GO" id="GO:0004802">
    <property type="term" value="F:transketolase activity"/>
    <property type="evidence" value="ECO:0007669"/>
    <property type="project" value="UniProtKB-EC"/>
</dbReference>
<dbReference type="InterPro" id="IPR005478">
    <property type="entry name" value="Transketolase_bac-like"/>
</dbReference>
<dbReference type="RefSeq" id="WP_406650028.1">
    <property type="nucleotide sequence ID" value="NZ_CP123584.1"/>
</dbReference>
<proteinExistence type="inferred from homology"/>
<comment type="cofactor">
    <cofactor evidence="1">
        <name>Mg(2+)</name>
        <dbReference type="ChEBI" id="CHEBI:18420"/>
    </cofactor>
</comment>
<dbReference type="InterPro" id="IPR029061">
    <property type="entry name" value="THDP-binding"/>
</dbReference>
<dbReference type="Gene3D" id="3.40.50.970">
    <property type="match status" value="2"/>
</dbReference>